<keyword evidence="4" id="KW-0808">Transferase</keyword>
<dbReference type="PANTHER" id="PTHR33908:SF3">
    <property type="entry name" value="UNDECAPRENYL PHOSPHATE-ALPHA-4-AMINO-4-DEOXY-L-ARABINOSE ARABINOSYL TRANSFERASE"/>
    <property type="match status" value="1"/>
</dbReference>
<dbReference type="InterPro" id="IPR038731">
    <property type="entry name" value="RgtA/B/C-like"/>
</dbReference>
<keyword evidence="12" id="KW-1185">Reference proteome</keyword>
<evidence type="ECO:0000256" key="5">
    <source>
        <dbReference type="ARBA" id="ARBA00022692"/>
    </source>
</evidence>
<feature type="transmembrane region" description="Helical" evidence="8">
    <location>
        <begin position="286"/>
        <end position="309"/>
    </location>
</feature>
<evidence type="ECO:0000313" key="11">
    <source>
        <dbReference type="EMBL" id="PIL38477.1"/>
    </source>
</evidence>
<dbReference type="Pfam" id="PF13231">
    <property type="entry name" value="PMT_2"/>
    <property type="match status" value="1"/>
</dbReference>
<dbReference type="AlphaFoldDB" id="A0A2G8SXG3"/>
<evidence type="ECO:0000256" key="6">
    <source>
        <dbReference type="ARBA" id="ARBA00022989"/>
    </source>
</evidence>
<dbReference type="GO" id="GO:0016763">
    <property type="term" value="F:pentosyltransferase activity"/>
    <property type="evidence" value="ECO:0007669"/>
    <property type="project" value="TreeGrafter"/>
</dbReference>
<evidence type="ECO:0000313" key="12">
    <source>
        <dbReference type="Proteomes" id="UP000228593"/>
    </source>
</evidence>
<protein>
    <recommendedName>
        <fullName evidence="10">Glycosyltransferase RgtA/B/C/D-like domain-containing protein</fullName>
    </recommendedName>
</protein>
<comment type="subcellular location">
    <subcellularLocation>
        <location evidence="1">Cell membrane</location>
        <topology evidence="1">Multi-pass membrane protein</topology>
    </subcellularLocation>
</comment>
<dbReference type="PANTHER" id="PTHR33908">
    <property type="entry name" value="MANNOSYLTRANSFERASE YKCB-RELATED"/>
    <property type="match status" value="1"/>
</dbReference>
<feature type="chain" id="PRO_5013647925" description="Glycosyltransferase RgtA/B/C/D-like domain-containing protein" evidence="9">
    <location>
        <begin position="20"/>
        <end position="541"/>
    </location>
</feature>
<evidence type="ECO:0000256" key="2">
    <source>
        <dbReference type="ARBA" id="ARBA00022475"/>
    </source>
</evidence>
<dbReference type="EMBL" id="PDOB01000035">
    <property type="protein sequence ID" value="PIL38477.1"/>
    <property type="molecule type" value="Genomic_DNA"/>
</dbReference>
<evidence type="ECO:0000256" key="1">
    <source>
        <dbReference type="ARBA" id="ARBA00004651"/>
    </source>
</evidence>
<reference evidence="11 12" key="1">
    <citation type="submission" date="2017-10" db="EMBL/GenBank/DDBJ databases">
        <title>Massilia psychrophilum sp. nov., a novel purple-pigmented bacterium isolated from Tianshan glacier, Xinjiang Municipality, China.</title>
        <authorList>
            <person name="Wang H."/>
        </authorList>
    </citation>
    <scope>NUCLEOTIDE SEQUENCE [LARGE SCALE GENOMIC DNA]</scope>
    <source>
        <strain evidence="11 12">JCM 30813</strain>
    </source>
</reference>
<evidence type="ECO:0000256" key="4">
    <source>
        <dbReference type="ARBA" id="ARBA00022679"/>
    </source>
</evidence>
<organism evidence="11 12">
    <name type="scientific">Massilia psychrophila</name>
    <dbReference type="NCBI Taxonomy" id="1603353"/>
    <lineage>
        <taxon>Bacteria</taxon>
        <taxon>Pseudomonadati</taxon>
        <taxon>Pseudomonadota</taxon>
        <taxon>Betaproteobacteria</taxon>
        <taxon>Burkholderiales</taxon>
        <taxon>Oxalobacteraceae</taxon>
        <taxon>Telluria group</taxon>
        <taxon>Massilia</taxon>
    </lineage>
</organism>
<keyword evidence="9" id="KW-0732">Signal</keyword>
<dbReference type="RefSeq" id="WP_099917282.1">
    <property type="nucleotide sequence ID" value="NZ_BMHS01000029.1"/>
</dbReference>
<feature type="transmembrane region" description="Helical" evidence="8">
    <location>
        <begin position="412"/>
        <end position="429"/>
    </location>
</feature>
<evidence type="ECO:0000256" key="3">
    <source>
        <dbReference type="ARBA" id="ARBA00022676"/>
    </source>
</evidence>
<feature type="transmembrane region" description="Helical" evidence="8">
    <location>
        <begin position="233"/>
        <end position="253"/>
    </location>
</feature>
<feature type="transmembrane region" description="Helical" evidence="8">
    <location>
        <begin position="321"/>
        <end position="338"/>
    </location>
</feature>
<evidence type="ECO:0000259" key="10">
    <source>
        <dbReference type="Pfam" id="PF13231"/>
    </source>
</evidence>
<gene>
    <name evidence="11" type="ORF">CR103_17785</name>
</gene>
<evidence type="ECO:0000256" key="9">
    <source>
        <dbReference type="SAM" id="SignalP"/>
    </source>
</evidence>
<feature type="transmembrane region" description="Helical" evidence="8">
    <location>
        <begin position="194"/>
        <end position="221"/>
    </location>
</feature>
<dbReference type="InterPro" id="IPR050297">
    <property type="entry name" value="LipidA_mod_glycosyltrf_83"/>
</dbReference>
<feature type="transmembrane region" description="Helical" evidence="8">
    <location>
        <begin position="29"/>
        <end position="46"/>
    </location>
</feature>
<keyword evidence="2" id="KW-1003">Cell membrane</keyword>
<comment type="caution">
    <text evidence="11">The sequence shown here is derived from an EMBL/GenBank/DDBJ whole genome shotgun (WGS) entry which is preliminary data.</text>
</comment>
<keyword evidence="6 8" id="KW-1133">Transmembrane helix</keyword>
<feature type="transmembrane region" description="Helical" evidence="8">
    <location>
        <begin position="374"/>
        <end position="392"/>
    </location>
</feature>
<dbReference type="GO" id="GO:0005886">
    <property type="term" value="C:plasma membrane"/>
    <property type="evidence" value="ECO:0007669"/>
    <property type="project" value="UniProtKB-SubCell"/>
</dbReference>
<keyword evidence="3" id="KW-0328">Glycosyltransferase</keyword>
<feature type="signal peptide" evidence="9">
    <location>
        <begin position="1"/>
        <end position="19"/>
    </location>
</feature>
<feature type="domain" description="Glycosyltransferase RgtA/B/C/D-like" evidence="10">
    <location>
        <begin position="87"/>
        <end position="250"/>
    </location>
</feature>
<dbReference type="GO" id="GO:0009103">
    <property type="term" value="P:lipopolysaccharide biosynthetic process"/>
    <property type="evidence" value="ECO:0007669"/>
    <property type="project" value="UniProtKB-ARBA"/>
</dbReference>
<dbReference type="GO" id="GO:0010041">
    <property type="term" value="P:response to iron(III) ion"/>
    <property type="evidence" value="ECO:0007669"/>
    <property type="project" value="TreeGrafter"/>
</dbReference>
<proteinExistence type="predicted"/>
<keyword evidence="5 8" id="KW-0812">Transmembrane</keyword>
<feature type="transmembrane region" description="Helical" evidence="8">
    <location>
        <begin position="112"/>
        <end position="129"/>
    </location>
</feature>
<sequence length="541" mass="59151">MKKIAVLVGTLVGTPAARATSHAARSTPAPLALPALLALAVWFGFFNQLGGFPLFDVDEGAFSEATREMLERGDFVTTWLNGQPRFDKPILIYWLQALSVTLFGVHEFAFRLPSALAALGWVGAIFAFTRQQADRDTACACALIAATTVGVNVIGRGATADALLNLFLALAMFDIYRYMAQPPAQPLARYRRRAWLWMALGMLTKGPVALLIPFAASGLAFALHGKLREWRQAVFDPVGWLILLAVAGPWYLLEYLRQGDAFLAGFFMRHNALRFMAPLHGHRGNLLYYLPVCLLLVLPYTGLLLRILPSILTMRAKPLDTLLWCWFLFVLAFFSVASTKLPHYLLYGVTPLFVLMAMRRHLLASRVLAFVPPLLLLGAVAALPAALDAFGPGVRNPYMREALTQPGVFGNGYRLASSLLLLSALALALAPLPRYETWQKLVACGFLCSVAVGTLLLPALGQLQQGPVKEAALFAREAGLPVRTWQFNVPSFSVYRGQVTERAVALRPGDVVLTRVSALAALGRVDVLYRKGGVVLIKILP</sequence>
<feature type="transmembrane region" description="Helical" evidence="8">
    <location>
        <begin position="441"/>
        <end position="460"/>
    </location>
</feature>
<keyword evidence="7 8" id="KW-0472">Membrane</keyword>
<dbReference type="Proteomes" id="UP000228593">
    <property type="component" value="Unassembled WGS sequence"/>
</dbReference>
<name>A0A2G8SXG3_9BURK</name>
<evidence type="ECO:0000256" key="7">
    <source>
        <dbReference type="ARBA" id="ARBA00023136"/>
    </source>
</evidence>
<accession>A0A2G8SXG3</accession>
<dbReference type="OrthoDB" id="9775035at2"/>
<evidence type="ECO:0000256" key="8">
    <source>
        <dbReference type="SAM" id="Phobius"/>
    </source>
</evidence>